<organism evidence="6 8">
    <name type="scientific">Coprococcus catus</name>
    <dbReference type="NCBI Taxonomy" id="116085"/>
    <lineage>
        <taxon>Bacteria</taxon>
        <taxon>Bacillati</taxon>
        <taxon>Bacillota</taxon>
        <taxon>Clostridia</taxon>
        <taxon>Lachnospirales</taxon>
        <taxon>Lachnospiraceae</taxon>
        <taxon>Coprococcus</taxon>
    </lineage>
</organism>
<dbReference type="InterPro" id="IPR016035">
    <property type="entry name" value="Acyl_Trfase/lysoPLipase"/>
</dbReference>
<evidence type="ECO:0000256" key="4">
    <source>
        <dbReference type="PROSITE-ProRule" id="PRU01161"/>
    </source>
</evidence>
<dbReference type="RefSeq" id="WP_015512741.1">
    <property type="nucleotide sequence ID" value="NZ_JAJCNA010000016.1"/>
</dbReference>
<dbReference type="EMBL" id="QVEP01000038">
    <property type="protein sequence ID" value="RGB76774.1"/>
    <property type="molecule type" value="Genomic_DNA"/>
</dbReference>
<sequence>MLDINVKDVSLVLEGGTFRTVFTMGILDAFLDEGIMMPHISGVSAGITYAGSYISQQKGRNIQILKKYRHDKRYMGVRNFLTDRSIFGLKFAYDTLVNELEPMDWEIFRAYKGTMAVGVTNARTGQINYMDGLRMDKSCRMLQATCAIPLLFPAIEMDGQYYYDGGVCEPITIHKAEADGYRRHIIILTRDKTYVKEKSQSNEFAAKVLKRRFPNMVRPLLERHDYYNEEVAYCNELEAKGQALLFRPDYPLVSMEKNIDKLQEGYDMGYRQAMARMVEIKAFCGLN</sequence>
<keyword evidence="9" id="KW-1185">Reference proteome</keyword>
<feature type="short sequence motif" description="DGA/G" evidence="4">
    <location>
        <begin position="164"/>
        <end position="166"/>
    </location>
</feature>
<dbReference type="SUPFAM" id="SSF52151">
    <property type="entry name" value="FabD/lysophospholipase-like"/>
    <property type="match status" value="1"/>
</dbReference>
<dbReference type="EMBL" id="QVFD01000020">
    <property type="protein sequence ID" value="RGC43766.1"/>
    <property type="molecule type" value="Genomic_DNA"/>
</dbReference>
<dbReference type="AlphaFoldDB" id="A0A3E2TJ07"/>
<dbReference type="InterPro" id="IPR037483">
    <property type="entry name" value="YjjU-like"/>
</dbReference>
<evidence type="ECO:0000256" key="2">
    <source>
        <dbReference type="ARBA" id="ARBA00022963"/>
    </source>
</evidence>
<keyword evidence="2 4" id="KW-0442">Lipid degradation</keyword>
<dbReference type="GO" id="GO:0016042">
    <property type="term" value="P:lipid catabolic process"/>
    <property type="evidence" value="ECO:0007669"/>
    <property type="project" value="UniProtKB-UniRule"/>
</dbReference>
<feature type="active site" description="Proton acceptor" evidence="4">
    <location>
        <position position="164"/>
    </location>
</feature>
<dbReference type="Gene3D" id="3.40.1090.10">
    <property type="entry name" value="Cytosolic phospholipase A2 catalytic domain"/>
    <property type="match status" value="2"/>
</dbReference>
<evidence type="ECO:0000313" key="8">
    <source>
        <dbReference type="Proteomes" id="UP000260773"/>
    </source>
</evidence>
<feature type="domain" description="PNPLA" evidence="5">
    <location>
        <begin position="11"/>
        <end position="177"/>
    </location>
</feature>
<comment type="caution">
    <text evidence="6">The sequence shown here is derived from an EMBL/GenBank/DDBJ whole genome shotgun (WGS) entry which is preliminary data.</text>
</comment>
<proteinExistence type="predicted"/>
<comment type="caution">
    <text evidence="4">Lacks conserved residue(s) required for the propagation of feature annotation.</text>
</comment>
<evidence type="ECO:0000313" key="6">
    <source>
        <dbReference type="EMBL" id="RGB76774.1"/>
    </source>
</evidence>
<evidence type="ECO:0000259" key="5">
    <source>
        <dbReference type="PROSITE" id="PS51635"/>
    </source>
</evidence>
<reference evidence="8 9" key="1">
    <citation type="submission" date="2018-08" db="EMBL/GenBank/DDBJ databases">
        <title>A genome reference for cultivated species of the human gut microbiota.</title>
        <authorList>
            <person name="Zou Y."/>
            <person name="Xue W."/>
            <person name="Luo G."/>
        </authorList>
    </citation>
    <scope>NUCLEOTIDE SEQUENCE [LARGE SCALE GENOMIC DNA]</scope>
    <source>
        <strain evidence="6 8">AF45-17</strain>
        <strain evidence="7 9">AM28-39</strain>
    </source>
</reference>
<dbReference type="InterPro" id="IPR050301">
    <property type="entry name" value="NTE"/>
</dbReference>
<dbReference type="InterPro" id="IPR045943">
    <property type="entry name" value="DUF6363"/>
</dbReference>
<gene>
    <name evidence="6" type="ORF">DW070_12925</name>
    <name evidence="7" type="ORF">DW747_14760</name>
</gene>
<dbReference type="PANTHER" id="PTHR14226">
    <property type="entry name" value="NEUROPATHY TARGET ESTERASE/SWISS CHEESE D.MELANOGASTER"/>
    <property type="match status" value="1"/>
</dbReference>
<dbReference type="Proteomes" id="UP000261231">
    <property type="component" value="Unassembled WGS sequence"/>
</dbReference>
<protein>
    <submittedName>
        <fullName evidence="6">Patatin family protein</fullName>
    </submittedName>
</protein>
<dbReference type="PANTHER" id="PTHR14226:SF25">
    <property type="entry name" value="PHOSPHOESTERASE"/>
    <property type="match status" value="1"/>
</dbReference>
<keyword evidence="3 4" id="KW-0443">Lipid metabolism</keyword>
<dbReference type="OrthoDB" id="9802424at2"/>
<evidence type="ECO:0000313" key="9">
    <source>
        <dbReference type="Proteomes" id="UP000261231"/>
    </source>
</evidence>
<dbReference type="CDD" id="cd07208">
    <property type="entry name" value="Pat_hypo_Ecoli_yjju_like"/>
    <property type="match status" value="1"/>
</dbReference>
<accession>A0A3E2TJ07</accession>
<keyword evidence="1 4" id="KW-0378">Hydrolase</keyword>
<dbReference type="InterPro" id="IPR002641">
    <property type="entry name" value="PNPLA_dom"/>
</dbReference>
<feature type="active site" description="Nucleophile" evidence="4">
    <location>
        <position position="44"/>
    </location>
</feature>
<dbReference type="Pfam" id="PF01734">
    <property type="entry name" value="Patatin"/>
    <property type="match status" value="1"/>
</dbReference>
<feature type="short sequence motif" description="GXSXG" evidence="4">
    <location>
        <begin position="42"/>
        <end position="46"/>
    </location>
</feature>
<dbReference type="Pfam" id="PF19890">
    <property type="entry name" value="DUF6363"/>
    <property type="match status" value="1"/>
</dbReference>
<evidence type="ECO:0000313" key="7">
    <source>
        <dbReference type="EMBL" id="RGC43766.1"/>
    </source>
</evidence>
<evidence type="ECO:0000256" key="3">
    <source>
        <dbReference type="ARBA" id="ARBA00023098"/>
    </source>
</evidence>
<dbReference type="GO" id="GO:0016787">
    <property type="term" value="F:hydrolase activity"/>
    <property type="evidence" value="ECO:0007669"/>
    <property type="project" value="UniProtKB-UniRule"/>
</dbReference>
<evidence type="ECO:0000256" key="1">
    <source>
        <dbReference type="ARBA" id="ARBA00022801"/>
    </source>
</evidence>
<dbReference type="PROSITE" id="PS51635">
    <property type="entry name" value="PNPLA"/>
    <property type="match status" value="1"/>
</dbReference>
<dbReference type="Proteomes" id="UP000260773">
    <property type="component" value="Unassembled WGS sequence"/>
</dbReference>
<name>A0A3E2TJ07_9FIRM</name>